<dbReference type="Proteomes" id="UP001281410">
    <property type="component" value="Unassembled WGS sequence"/>
</dbReference>
<reference evidence="2" key="1">
    <citation type="journal article" date="2023" name="Plant J.">
        <title>Genome sequences and population genomics provide insights into the demographic history, inbreeding, and mutation load of two 'living fossil' tree species of Dipteronia.</title>
        <authorList>
            <person name="Feng Y."/>
            <person name="Comes H.P."/>
            <person name="Chen J."/>
            <person name="Zhu S."/>
            <person name="Lu R."/>
            <person name="Zhang X."/>
            <person name="Li P."/>
            <person name="Qiu J."/>
            <person name="Olsen K.M."/>
            <person name="Qiu Y."/>
        </authorList>
    </citation>
    <scope>NUCLEOTIDE SEQUENCE</scope>
    <source>
        <strain evidence="2">NBL</strain>
    </source>
</reference>
<proteinExistence type="predicted"/>
<organism evidence="2 3">
    <name type="scientific">Dipteronia sinensis</name>
    <dbReference type="NCBI Taxonomy" id="43782"/>
    <lineage>
        <taxon>Eukaryota</taxon>
        <taxon>Viridiplantae</taxon>
        <taxon>Streptophyta</taxon>
        <taxon>Embryophyta</taxon>
        <taxon>Tracheophyta</taxon>
        <taxon>Spermatophyta</taxon>
        <taxon>Magnoliopsida</taxon>
        <taxon>eudicotyledons</taxon>
        <taxon>Gunneridae</taxon>
        <taxon>Pentapetalae</taxon>
        <taxon>rosids</taxon>
        <taxon>malvids</taxon>
        <taxon>Sapindales</taxon>
        <taxon>Sapindaceae</taxon>
        <taxon>Hippocastanoideae</taxon>
        <taxon>Acereae</taxon>
        <taxon>Dipteronia</taxon>
    </lineage>
</organism>
<comment type="caution">
    <text evidence="2">The sequence shown here is derived from an EMBL/GenBank/DDBJ whole genome shotgun (WGS) entry which is preliminary data.</text>
</comment>
<accession>A0AAD9ZP44</accession>
<dbReference type="PANTHER" id="PTHR27006">
    <property type="entry name" value="PROMASTIGOTE SURFACE ANTIGEN PROTEIN PSA"/>
    <property type="match status" value="1"/>
</dbReference>
<evidence type="ECO:0000256" key="1">
    <source>
        <dbReference type="SAM" id="MobiDB-lite"/>
    </source>
</evidence>
<dbReference type="SUPFAM" id="SSF56112">
    <property type="entry name" value="Protein kinase-like (PK-like)"/>
    <property type="match status" value="1"/>
</dbReference>
<dbReference type="PANTHER" id="PTHR27006:SF596">
    <property type="entry name" value="PROTEIN KINASE DOMAIN-CONTAINING PROTEIN"/>
    <property type="match status" value="1"/>
</dbReference>
<evidence type="ECO:0000313" key="2">
    <source>
        <dbReference type="EMBL" id="KAK3188233.1"/>
    </source>
</evidence>
<dbReference type="Gene3D" id="1.10.510.10">
    <property type="entry name" value="Transferase(Phosphotransferase) domain 1"/>
    <property type="match status" value="1"/>
</dbReference>
<gene>
    <name evidence="2" type="ORF">Dsin_027794</name>
</gene>
<keyword evidence="3" id="KW-1185">Reference proteome</keyword>
<evidence type="ECO:0000313" key="3">
    <source>
        <dbReference type="Proteomes" id="UP001281410"/>
    </source>
</evidence>
<sequence length="177" mass="19778">MASEYVLEGLFSIKSDVYGYEILMLEIIRGKKNRGFYHPECGQSLLSYVGFPFTIIVLKGLKNEVYFTIYYDPLQAWRLWNESKALELIDPNIVDTCLSMRFLRWYNIALLCIQDDPADRPTMSLVVLMLGSQAINLPQPSTPSYSVGRFTALSDLSSTSGTGTGLTSDQTSTSTSS</sequence>
<dbReference type="EMBL" id="JANJYJ010000009">
    <property type="protein sequence ID" value="KAK3188233.1"/>
    <property type="molecule type" value="Genomic_DNA"/>
</dbReference>
<dbReference type="AlphaFoldDB" id="A0AAD9ZP44"/>
<feature type="region of interest" description="Disordered" evidence="1">
    <location>
        <begin position="155"/>
        <end position="177"/>
    </location>
</feature>
<dbReference type="InterPro" id="IPR011009">
    <property type="entry name" value="Kinase-like_dom_sf"/>
</dbReference>
<name>A0AAD9ZP44_9ROSI</name>
<protein>
    <submittedName>
        <fullName evidence="2">Uncharacterized protein</fullName>
    </submittedName>
</protein>